<comment type="caution">
    <text evidence="2">The sequence shown here is derived from an EMBL/GenBank/DDBJ whole genome shotgun (WGS) entry which is preliminary data.</text>
</comment>
<dbReference type="Proteomes" id="UP001174677">
    <property type="component" value="Unassembled WGS sequence"/>
</dbReference>
<proteinExistence type="predicted"/>
<evidence type="ECO:0000256" key="1">
    <source>
        <dbReference type="SAM" id="MobiDB-lite"/>
    </source>
</evidence>
<evidence type="ECO:0000313" key="2">
    <source>
        <dbReference type="EMBL" id="KAJ9128916.1"/>
    </source>
</evidence>
<organism evidence="2 3">
    <name type="scientific">Hevea brasiliensis</name>
    <name type="common">Para rubber tree</name>
    <name type="synonym">Siphonia brasiliensis</name>
    <dbReference type="NCBI Taxonomy" id="3981"/>
    <lineage>
        <taxon>Eukaryota</taxon>
        <taxon>Viridiplantae</taxon>
        <taxon>Streptophyta</taxon>
        <taxon>Embryophyta</taxon>
        <taxon>Tracheophyta</taxon>
        <taxon>Spermatophyta</taxon>
        <taxon>Magnoliopsida</taxon>
        <taxon>eudicotyledons</taxon>
        <taxon>Gunneridae</taxon>
        <taxon>Pentapetalae</taxon>
        <taxon>rosids</taxon>
        <taxon>fabids</taxon>
        <taxon>Malpighiales</taxon>
        <taxon>Euphorbiaceae</taxon>
        <taxon>Crotonoideae</taxon>
        <taxon>Micrandreae</taxon>
        <taxon>Hevea</taxon>
    </lineage>
</organism>
<sequence length="200" mass="22010">MAIRIQNLPKKKFGEAQFTFSCPAWWHSNGQQIPESLSKNVSFKVDSPPQLYHKEKHLRLQVLDQESSSTQSVGQSRNEVGAVGGASSPDQCISSKSGEDEGCGKGAEGRMKPVFLFSSPEIALNFSQTENSHSVACAPSPYADNYFGGLFTLYGLQTVLLHQGSLKLSQVLSQVLSLSSFNRCLFFMHKAKNLHITLRL</sequence>
<evidence type="ECO:0000313" key="3">
    <source>
        <dbReference type="Proteomes" id="UP001174677"/>
    </source>
</evidence>
<feature type="region of interest" description="Disordered" evidence="1">
    <location>
        <begin position="65"/>
        <end position="105"/>
    </location>
</feature>
<protein>
    <submittedName>
        <fullName evidence="2">Uncharacterized protein</fullName>
    </submittedName>
</protein>
<reference evidence="2 3" key="1">
    <citation type="journal article" date="2023" name="Plant Biotechnol. J.">
        <title>Chromosome-level wild Hevea brasiliensis genome provides new tools for genomic-assisted breeding and valuable loci to elevate rubber yield.</title>
        <authorList>
            <person name="Cheng H."/>
            <person name="Song X."/>
            <person name="Hu Y."/>
            <person name="Wu T."/>
            <person name="Yang Q."/>
            <person name="An Z."/>
            <person name="Feng S."/>
            <person name="Deng Z."/>
            <person name="Wu W."/>
            <person name="Zeng X."/>
            <person name="Tu M."/>
            <person name="Wang X."/>
            <person name="Huang H."/>
        </authorList>
    </citation>
    <scope>NUCLEOTIDE SEQUENCE [LARGE SCALE GENOMIC DNA]</scope>
    <source>
        <strain evidence="2">MT/VB/25A 57/8</strain>
    </source>
</reference>
<keyword evidence="3" id="KW-1185">Reference proteome</keyword>
<dbReference type="EMBL" id="JARPOI010000334">
    <property type="protein sequence ID" value="KAJ9128916.1"/>
    <property type="molecule type" value="Genomic_DNA"/>
</dbReference>
<feature type="compositionally biased region" description="Polar residues" evidence="1">
    <location>
        <begin position="65"/>
        <end position="78"/>
    </location>
</feature>
<accession>A0ABQ9KBA3</accession>
<feature type="non-terminal residue" evidence="2">
    <location>
        <position position="200"/>
    </location>
</feature>
<gene>
    <name evidence="2" type="ORF">P3X46_034331</name>
</gene>
<name>A0ABQ9KBA3_HEVBR</name>